<evidence type="ECO:0000313" key="3">
    <source>
        <dbReference type="Proteomes" id="UP000199087"/>
    </source>
</evidence>
<dbReference type="AlphaFoldDB" id="A0A0U1P3A2"/>
<proteinExistence type="predicted"/>
<evidence type="ECO:0000313" key="2">
    <source>
        <dbReference type="EMBL" id="CRK84592.1"/>
    </source>
</evidence>
<sequence length="86" mass="10110">MRILEFFFEKGEPTKRDMTFYNLLISYLISVVLSVLTLSCLRANGINIRSKSILGWVISIVIYILCFYAIKRYKGKKYNNIVKYNT</sequence>
<keyword evidence="3" id="KW-1185">Reference proteome</keyword>
<dbReference type="Proteomes" id="UP000199087">
    <property type="component" value="Unassembled WGS sequence"/>
</dbReference>
<organism evidence="2 3">
    <name type="scientific">Neobacillus massiliamazoniensis</name>
    <dbReference type="NCBI Taxonomy" id="1499688"/>
    <lineage>
        <taxon>Bacteria</taxon>
        <taxon>Bacillati</taxon>
        <taxon>Bacillota</taxon>
        <taxon>Bacilli</taxon>
        <taxon>Bacillales</taxon>
        <taxon>Bacillaceae</taxon>
        <taxon>Neobacillus</taxon>
    </lineage>
</organism>
<gene>
    <name evidence="2" type="ORF">BN000_04634</name>
</gene>
<keyword evidence="1" id="KW-1133">Transmembrane helix</keyword>
<evidence type="ECO:0000256" key="1">
    <source>
        <dbReference type="SAM" id="Phobius"/>
    </source>
</evidence>
<accession>A0A0U1P3A2</accession>
<keyword evidence="1" id="KW-0812">Transmembrane</keyword>
<keyword evidence="1" id="KW-0472">Membrane</keyword>
<feature type="transmembrane region" description="Helical" evidence="1">
    <location>
        <begin position="20"/>
        <end position="41"/>
    </location>
</feature>
<reference evidence="3" key="1">
    <citation type="submission" date="2015-05" db="EMBL/GenBank/DDBJ databases">
        <authorList>
            <person name="Urmite Genomes"/>
        </authorList>
    </citation>
    <scope>NUCLEOTIDE SEQUENCE [LARGE SCALE GENOMIC DNA]</scope>
    <source>
        <strain evidence="3">LF1</strain>
    </source>
</reference>
<feature type="transmembrane region" description="Helical" evidence="1">
    <location>
        <begin position="53"/>
        <end position="70"/>
    </location>
</feature>
<dbReference type="EMBL" id="CVRB01000005">
    <property type="protein sequence ID" value="CRK84592.1"/>
    <property type="molecule type" value="Genomic_DNA"/>
</dbReference>
<protein>
    <submittedName>
        <fullName evidence="2">Uncharacterized protein</fullName>
    </submittedName>
</protein>
<name>A0A0U1P3A2_9BACI</name>